<dbReference type="InterPro" id="IPR002347">
    <property type="entry name" value="SDR_fam"/>
</dbReference>
<evidence type="ECO:0000313" key="2">
    <source>
        <dbReference type="Proteomes" id="UP000292003"/>
    </source>
</evidence>
<dbReference type="Pfam" id="PF00106">
    <property type="entry name" value="adh_short"/>
    <property type="match status" value="1"/>
</dbReference>
<dbReference type="PANTHER" id="PTHR43431:SF7">
    <property type="entry name" value="OXIDOREDUCTASE, SHORT CHAIN DEHYDROGENASE_REDUCTASE FAMILY (AFU_ORTHOLOGUE AFUA_5G14000)"/>
    <property type="match status" value="1"/>
</dbReference>
<name>A0A4Q7IZS4_9PSEU</name>
<dbReference type="SUPFAM" id="SSF51735">
    <property type="entry name" value="NAD(P)-binding Rossmann-fold domains"/>
    <property type="match status" value="1"/>
</dbReference>
<reference evidence="1 2" key="1">
    <citation type="submission" date="2019-02" db="EMBL/GenBank/DDBJ databases">
        <title>Draft genome sequence of Amycolatopsis sp. 8-3EHSu isolated from roots of Suaeda maritima.</title>
        <authorList>
            <person name="Duangmal K."/>
            <person name="Chantavorakit T."/>
        </authorList>
    </citation>
    <scope>NUCLEOTIDE SEQUENCE [LARGE SCALE GENOMIC DNA]</scope>
    <source>
        <strain evidence="1 2">8-3EHSu</strain>
    </source>
</reference>
<comment type="caution">
    <text evidence="1">The sequence shown here is derived from an EMBL/GenBank/DDBJ whole genome shotgun (WGS) entry which is preliminary data.</text>
</comment>
<dbReference type="RefSeq" id="WP_130479337.1">
    <property type="nucleotide sequence ID" value="NZ_SFCC01000021.1"/>
</dbReference>
<accession>A0A4Q7IZS4</accession>
<dbReference type="Proteomes" id="UP000292003">
    <property type="component" value="Unassembled WGS sequence"/>
</dbReference>
<dbReference type="CDD" id="cd05233">
    <property type="entry name" value="SDR_c"/>
    <property type="match status" value="1"/>
</dbReference>
<dbReference type="PANTHER" id="PTHR43431">
    <property type="entry name" value="OXIDOREDUCTASE, SHORT CHAIN DEHYDROGENASE/REDUCTASE FAMILY (AFU_ORTHOLOGUE AFUA_5G14000)"/>
    <property type="match status" value="1"/>
</dbReference>
<dbReference type="Gene3D" id="3.40.50.720">
    <property type="entry name" value="NAD(P)-binding Rossmann-like Domain"/>
    <property type="match status" value="1"/>
</dbReference>
<protein>
    <submittedName>
        <fullName evidence="1">SDR family NAD(P)-dependent oxidoreductase</fullName>
    </submittedName>
</protein>
<organism evidence="1 2">
    <name type="scientific">Amycolatopsis suaedae</name>
    <dbReference type="NCBI Taxonomy" id="2510978"/>
    <lineage>
        <taxon>Bacteria</taxon>
        <taxon>Bacillati</taxon>
        <taxon>Actinomycetota</taxon>
        <taxon>Actinomycetes</taxon>
        <taxon>Pseudonocardiales</taxon>
        <taxon>Pseudonocardiaceae</taxon>
        <taxon>Amycolatopsis</taxon>
    </lineage>
</organism>
<gene>
    <name evidence="1" type="ORF">EWH70_32120</name>
</gene>
<proteinExistence type="predicted"/>
<keyword evidence="2" id="KW-1185">Reference proteome</keyword>
<dbReference type="OrthoDB" id="9799818at2"/>
<dbReference type="AlphaFoldDB" id="A0A4Q7IZS4"/>
<sequence length="235" mass="24718">MATLAIFGAGPGLGLATARRFGQEGFDVALVARSRERLEGWVRELAAEGVRARALPADLTDRSAHAELVRAIGPVDVAVLNGYVERAAIRPVLDIDPDSMSAVIDGAVLAPLSLTRLLLPGMLERGEGGLLYGLGGSAHTPMPPMAALGSAQASLRNYVLNLHIELAGRGVYAGALTIAALIENSDAQRLFDSDPAATLGLKAERVDPADLAQRYWDLYSKRDRAEDTVGALLAA</sequence>
<dbReference type="InterPro" id="IPR036291">
    <property type="entry name" value="NAD(P)-bd_dom_sf"/>
</dbReference>
<dbReference type="EMBL" id="SFCC01000021">
    <property type="protein sequence ID" value="RZQ59772.1"/>
    <property type="molecule type" value="Genomic_DNA"/>
</dbReference>
<evidence type="ECO:0000313" key="1">
    <source>
        <dbReference type="EMBL" id="RZQ59772.1"/>
    </source>
</evidence>